<dbReference type="InterPro" id="IPR016192">
    <property type="entry name" value="APOBEC/CMP_deaminase_Zn-bd"/>
</dbReference>
<gene>
    <name evidence="5" type="ORF">QQ91_023175</name>
</gene>
<proteinExistence type="inferred from homology"/>
<organism evidence="5">
    <name type="scientific">Lyngbya confervoides BDU141951</name>
    <dbReference type="NCBI Taxonomy" id="1574623"/>
    <lineage>
        <taxon>Bacteria</taxon>
        <taxon>Bacillati</taxon>
        <taxon>Cyanobacteriota</taxon>
        <taxon>Cyanophyceae</taxon>
        <taxon>Oscillatoriophycideae</taxon>
        <taxon>Oscillatoriales</taxon>
        <taxon>Microcoleaceae</taxon>
        <taxon>Lyngbya</taxon>
    </lineage>
</organism>
<comment type="similarity">
    <text evidence="1">Belongs to the cytidine and deoxycytidylate deaminase family.</text>
</comment>
<dbReference type="SUPFAM" id="SSF53927">
    <property type="entry name" value="Cytidine deaminase-like"/>
    <property type="match status" value="1"/>
</dbReference>
<dbReference type="Pfam" id="PF00383">
    <property type="entry name" value="dCMP_cyt_deam_1"/>
    <property type="match status" value="1"/>
</dbReference>
<evidence type="ECO:0000256" key="2">
    <source>
        <dbReference type="ARBA" id="ARBA00022723"/>
    </source>
</evidence>
<dbReference type="FunFam" id="3.40.140.10:FF:000011">
    <property type="entry name" value="tRNA-specific adenosine deaminase"/>
    <property type="match status" value="1"/>
</dbReference>
<dbReference type="CDD" id="cd01285">
    <property type="entry name" value="nucleoside_deaminase"/>
    <property type="match status" value="1"/>
</dbReference>
<evidence type="ECO:0000256" key="3">
    <source>
        <dbReference type="ARBA" id="ARBA00022801"/>
    </source>
</evidence>
<sequence length="159" mass="17668">MTDTTHRQFMAAAIALSKQAIREGRGGPYGAVVVKDGEIVGRGMNEVTSVNDPTAHAEMTAIRQACEQLGSWNLAGCEIYTSCEPCPMCLGAIYWARLNKIYYGNTKEVAARFGFSSQYFYDEVAKAREDRQITMQPLMATEAIAAFEEWKAQSEKQSY</sequence>
<keyword evidence="3" id="KW-0378">Hydrolase</keyword>
<protein>
    <submittedName>
        <fullName evidence="5">Nucleoside deaminase</fullName>
    </submittedName>
</protein>
<dbReference type="EMBL" id="JTHE02000003">
    <property type="protein sequence ID" value="NEV69999.1"/>
    <property type="molecule type" value="Genomic_DNA"/>
</dbReference>
<reference evidence="5" key="1">
    <citation type="submission" date="2014-11" db="EMBL/GenBank/DDBJ databases">
        <authorList>
            <person name="Malar M.C."/>
            <person name="Sen D."/>
            <person name="Tripathy S."/>
        </authorList>
    </citation>
    <scope>NUCLEOTIDE SEQUENCE</scope>
    <source>
        <strain evidence="5">BDU141951</strain>
    </source>
</reference>
<dbReference type="InterPro" id="IPR002125">
    <property type="entry name" value="CMP_dCMP_dom"/>
</dbReference>
<dbReference type="InterPro" id="IPR016193">
    <property type="entry name" value="Cytidine_deaminase-like"/>
</dbReference>
<reference evidence="5" key="2">
    <citation type="journal article" date="2015" name="Genome Announc.">
        <title>Draft Genome Sequence of Filamentous Marine Cyanobacterium Lyngbya confervoides Strain BDU141951.</title>
        <authorList>
            <person name="Chandrababunaidu M.M."/>
            <person name="Sen D."/>
            <person name="Tripathy S."/>
        </authorList>
    </citation>
    <scope>NUCLEOTIDE SEQUENCE</scope>
    <source>
        <strain evidence="5">BDU141951</strain>
    </source>
</reference>
<dbReference type="GO" id="GO:0047974">
    <property type="term" value="F:guanosine deaminase activity"/>
    <property type="evidence" value="ECO:0007669"/>
    <property type="project" value="TreeGrafter"/>
</dbReference>
<dbReference type="GO" id="GO:0006152">
    <property type="term" value="P:purine nucleoside catabolic process"/>
    <property type="evidence" value="ECO:0007669"/>
    <property type="project" value="TreeGrafter"/>
</dbReference>
<name>A0A0C1VAY8_9CYAN</name>
<dbReference type="Gene3D" id="3.40.140.10">
    <property type="entry name" value="Cytidine Deaminase, domain 2"/>
    <property type="match status" value="1"/>
</dbReference>
<dbReference type="GO" id="GO:0008270">
    <property type="term" value="F:zinc ion binding"/>
    <property type="evidence" value="ECO:0007669"/>
    <property type="project" value="InterPro"/>
</dbReference>
<comment type="caution">
    <text evidence="5">The sequence shown here is derived from an EMBL/GenBank/DDBJ whole genome shotgun (WGS) entry which is preliminary data.</text>
</comment>
<dbReference type="PROSITE" id="PS00903">
    <property type="entry name" value="CYT_DCMP_DEAMINASES_1"/>
    <property type="match status" value="1"/>
</dbReference>
<dbReference type="PROSITE" id="PS51747">
    <property type="entry name" value="CYT_DCMP_DEAMINASES_2"/>
    <property type="match status" value="1"/>
</dbReference>
<evidence type="ECO:0000256" key="4">
    <source>
        <dbReference type="ARBA" id="ARBA00022833"/>
    </source>
</evidence>
<dbReference type="PANTHER" id="PTHR11079:SF161">
    <property type="entry name" value="CMP_DCMP-TYPE DEAMINASE DOMAIN-CONTAINING PROTEIN"/>
    <property type="match status" value="1"/>
</dbReference>
<keyword evidence="2" id="KW-0479">Metal-binding</keyword>
<evidence type="ECO:0000313" key="5">
    <source>
        <dbReference type="EMBL" id="NEV69999.1"/>
    </source>
</evidence>
<accession>A0A0C1VAY8</accession>
<keyword evidence="4" id="KW-0862">Zinc</keyword>
<dbReference type="AlphaFoldDB" id="A0A0C1VAY8"/>
<evidence type="ECO:0000256" key="1">
    <source>
        <dbReference type="ARBA" id="ARBA00006576"/>
    </source>
</evidence>
<dbReference type="PANTHER" id="PTHR11079">
    <property type="entry name" value="CYTOSINE DEAMINASE FAMILY MEMBER"/>
    <property type="match status" value="1"/>
</dbReference>
<reference evidence="5" key="3">
    <citation type="submission" date="2020-02" db="EMBL/GenBank/DDBJ databases">
        <authorList>
            <person name="Sarangi A.N."/>
            <person name="Ghosh S."/>
            <person name="Mukherjee M."/>
            <person name="Tripathy S."/>
        </authorList>
    </citation>
    <scope>NUCLEOTIDE SEQUENCE</scope>
    <source>
        <strain evidence="5">BDU141951</strain>
    </source>
</reference>